<evidence type="ECO:0000259" key="2">
    <source>
        <dbReference type="Pfam" id="PF11127"/>
    </source>
</evidence>
<dbReference type="Pfam" id="PF11127">
    <property type="entry name" value="YgaP-like_TM"/>
    <property type="match status" value="1"/>
</dbReference>
<proteinExistence type="predicted"/>
<sequence length="65" mass="6942">MASKIFAKNVGSFDRILRIGAGATLTLGFFVNYNPLFLIGVPIALTGIFSTCWLYSLLGLSTAKA</sequence>
<gene>
    <name evidence="3" type="ORF">SAMN05444000_103244</name>
</gene>
<dbReference type="AlphaFoldDB" id="A0A1M6EM93"/>
<dbReference type="Proteomes" id="UP000183982">
    <property type="component" value="Unassembled WGS sequence"/>
</dbReference>
<dbReference type="RefSeq" id="WP_073249720.1">
    <property type="nucleotide sequence ID" value="NZ_FQZQ01000003.1"/>
</dbReference>
<keyword evidence="1" id="KW-0812">Transmembrane</keyword>
<reference evidence="4" key="1">
    <citation type="submission" date="2016-11" db="EMBL/GenBank/DDBJ databases">
        <authorList>
            <person name="Varghese N."/>
            <person name="Submissions S."/>
        </authorList>
    </citation>
    <scope>NUCLEOTIDE SEQUENCE [LARGE SCALE GENOMIC DNA]</scope>
    <source>
        <strain evidence="4">DSM 100564</strain>
    </source>
</reference>
<name>A0A1M6EM93_9RHOB</name>
<evidence type="ECO:0000313" key="3">
    <source>
        <dbReference type="EMBL" id="SHI86627.1"/>
    </source>
</evidence>
<evidence type="ECO:0000256" key="1">
    <source>
        <dbReference type="SAM" id="Phobius"/>
    </source>
</evidence>
<keyword evidence="4" id="KW-1185">Reference proteome</keyword>
<keyword evidence="1" id="KW-0472">Membrane</keyword>
<protein>
    <recommendedName>
        <fullName evidence="2">Inner membrane protein YgaP-like transmembrane domain-containing protein</fullName>
    </recommendedName>
</protein>
<organism evidence="3 4">
    <name type="scientific">Shimia gijangensis</name>
    <dbReference type="NCBI Taxonomy" id="1470563"/>
    <lineage>
        <taxon>Bacteria</taxon>
        <taxon>Pseudomonadati</taxon>
        <taxon>Pseudomonadota</taxon>
        <taxon>Alphaproteobacteria</taxon>
        <taxon>Rhodobacterales</taxon>
        <taxon>Roseobacteraceae</taxon>
    </lineage>
</organism>
<keyword evidence="1" id="KW-1133">Transmembrane helix</keyword>
<accession>A0A1M6EM93</accession>
<dbReference type="EMBL" id="FQZQ01000003">
    <property type="protein sequence ID" value="SHI86627.1"/>
    <property type="molecule type" value="Genomic_DNA"/>
</dbReference>
<dbReference type="STRING" id="1470563.SAMN05444000_103244"/>
<evidence type="ECO:0000313" key="4">
    <source>
        <dbReference type="Proteomes" id="UP000183982"/>
    </source>
</evidence>
<dbReference type="InterPro" id="IPR021309">
    <property type="entry name" value="YgaP-like_TM"/>
</dbReference>
<feature type="transmembrane region" description="Helical" evidence="1">
    <location>
        <begin position="37"/>
        <end position="58"/>
    </location>
</feature>
<feature type="domain" description="Inner membrane protein YgaP-like transmembrane" evidence="2">
    <location>
        <begin position="7"/>
        <end position="64"/>
    </location>
</feature>